<proteinExistence type="predicted"/>
<dbReference type="Pfam" id="PF12276">
    <property type="entry name" value="DUF3617"/>
    <property type="match status" value="1"/>
</dbReference>
<gene>
    <name evidence="1" type="ORF">DI555_11700</name>
</gene>
<dbReference type="EMBL" id="QFPX01000008">
    <property type="protein sequence ID" value="PZQ54688.1"/>
    <property type="molecule type" value="Genomic_DNA"/>
</dbReference>
<sequence length="239" mass="25716">MLGSKIRKVRLNYALWGRHMKRCDPVISSGDDNIDRFVCTVLNACIRDGFRDPVPAKACLDERIASVAYRPPPWDPAASAPEQPAGPAAIVLAAPPDPADTEIVVTGGRPHVAPGLWRIDQSATFSETPYRNFQPFPGRVYTVCIASEYRDTALEALLGAAIGMSDEGLCTLSAIRVRKGKVTGGKTCSIGMGSLSFDLHGKVNGETMDTAVSIVGETAKTKTRYRRRIRGARVGVCPS</sequence>
<organism evidence="1 2">
    <name type="scientific">Novosphingobium pentaromativorans</name>
    <dbReference type="NCBI Taxonomy" id="205844"/>
    <lineage>
        <taxon>Bacteria</taxon>
        <taxon>Pseudomonadati</taxon>
        <taxon>Pseudomonadota</taxon>
        <taxon>Alphaproteobacteria</taxon>
        <taxon>Sphingomonadales</taxon>
        <taxon>Sphingomonadaceae</taxon>
        <taxon>Novosphingobium</taxon>
    </lineage>
</organism>
<accession>A0A2W5NQG5</accession>
<comment type="caution">
    <text evidence="1">The sequence shown here is derived from an EMBL/GenBank/DDBJ whole genome shotgun (WGS) entry which is preliminary data.</text>
</comment>
<evidence type="ECO:0000313" key="1">
    <source>
        <dbReference type="EMBL" id="PZQ54688.1"/>
    </source>
</evidence>
<protein>
    <submittedName>
        <fullName evidence="1">Uncharacterized protein</fullName>
    </submittedName>
</protein>
<dbReference type="AlphaFoldDB" id="A0A2W5NQG5"/>
<evidence type="ECO:0000313" key="2">
    <source>
        <dbReference type="Proteomes" id="UP000249082"/>
    </source>
</evidence>
<dbReference type="InterPro" id="IPR022061">
    <property type="entry name" value="DUF3617"/>
</dbReference>
<name>A0A2W5NQG5_9SPHN</name>
<dbReference type="Proteomes" id="UP000249082">
    <property type="component" value="Unassembled WGS sequence"/>
</dbReference>
<reference evidence="1 2" key="1">
    <citation type="submission" date="2017-08" db="EMBL/GenBank/DDBJ databases">
        <title>Infants hospitalized years apart are colonized by the same room-sourced microbial strains.</title>
        <authorList>
            <person name="Brooks B."/>
            <person name="Olm M.R."/>
            <person name="Firek B.A."/>
            <person name="Baker R."/>
            <person name="Thomas B.C."/>
            <person name="Morowitz M.J."/>
            <person name="Banfield J.F."/>
        </authorList>
    </citation>
    <scope>NUCLEOTIDE SEQUENCE [LARGE SCALE GENOMIC DNA]</scope>
    <source>
        <strain evidence="1">S2_005_002_R2_33</strain>
    </source>
</reference>